<proteinExistence type="predicted"/>
<dbReference type="AlphaFoldDB" id="A0A382Q265"/>
<reference evidence="6" key="1">
    <citation type="submission" date="2018-05" db="EMBL/GenBank/DDBJ databases">
        <authorList>
            <person name="Lanie J.A."/>
            <person name="Ng W.-L."/>
            <person name="Kazmierczak K.M."/>
            <person name="Andrzejewski T.M."/>
            <person name="Davidsen T.M."/>
            <person name="Wayne K.J."/>
            <person name="Tettelin H."/>
            <person name="Glass J.I."/>
            <person name="Rusch D."/>
            <person name="Podicherti R."/>
            <person name="Tsui H.-C.T."/>
            <person name="Winkler M.E."/>
        </authorList>
    </citation>
    <scope>NUCLEOTIDE SEQUENCE</scope>
</reference>
<dbReference type="EMBL" id="UINC01110772">
    <property type="protein sequence ID" value="SVC78502.1"/>
    <property type="molecule type" value="Genomic_DNA"/>
</dbReference>
<sequence length="237" mass="27904">MNPLIRLLLYIGFSISTLLSKSEELIIIHVLVVVSLMVLERENWNEWKFRTRPFWKYFPMTGVIFLGISFLVSSRPISVIITDVAFATIRMMVLVSAMAFYTIQCRSNKIIIALRSVWFKMNLKWRMVEDLLLFFDMTVRFYPSLQEEWRRVERSKKALAIRESESFITRTIQDARFVPDFIVMNLERSKTLTHVMEMRGYATTIPRSVYPVIPMTFADYFWIIITCGILVGVHTFA</sequence>
<keyword evidence="2 5" id="KW-0812">Transmembrane</keyword>
<evidence type="ECO:0000256" key="1">
    <source>
        <dbReference type="ARBA" id="ARBA00004141"/>
    </source>
</evidence>
<accession>A0A382Q265</accession>
<organism evidence="6">
    <name type="scientific">marine metagenome</name>
    <dbReference type="NCBI Taxonomy" id="408172"/>
    <lineage>
        <taxon>unclassified sequences</taxon>
        <taxon>metagenomes</taxon>
        <taxon>ecological metagenomes</taxon>
    </lineage>
</organism>
<name>A0A382Q265_9ZZZZ</name>
<evidence type="ECO:0000256" key="4">
    <source>
        <dbReference type="ARBA" id="ARBA00023136"/>
    </source>
</evidence>
<evidence type="ECO:0000256" key="5">
    <source>
        <dbReference type="SAM" id="Phobius"/>
    </source>
</evidence>
<keyword evidence="4 5" id="KW-0472">Membrane</keyword>
<dbReference type="GO" id="GO:0005886">
    <property type="term" value="C:plasma membrane"/>
    <property type="evidence" value="ECO:0007669"/>
    <property type="project" value="UniProtKB-ARBA"/>
</dbReference>
<feature type="transmembrane region" description="Helical" evidence="5">
    <location>
        <begin position="84"/>
        <end position="103"/>
    </location>
</feature>
<feature type="transmembrane region" description="Helical" evidence="5">
    <location>
        <begin position="25"/>
        <end position="42"/>
    </location>
</feature>
<comment type="subcellular location">
    <subcellularLocation>
        <location evidence="1">Membrane</location>
        <topology evidence="1">Multi-pass membrane protein</topology>
    </subcellularLocation>
</comment>
<evidence type="ECO:0000256" key="3">
    <source>
        <dbReference type="ARBA" id="ARBA00022989"/>
    </source>
</evidence>
<dbReference type="InterPro" id="IPR003339">
    <property type="entry name" value="ABC/ECF_trnsptr_transmembrane"/>
</dbReference>
<feature type="transmembrane region" description="Helical" evidence="5">
    <location>
        <begin position="217"/>
        <end position="236"/>
    </location>
</feature>
<evidence type="ECO:0000313" key="6">
    <source>
        <dbReference type="EMBL" id="SVC78502.1"/>
    </source>
</evidence>
<dbReference type="CDD" id="cd16914">
    <property type="entry name" value="EcfT"/>
    <property type="match status" value="1"/>
</dbReference>
<evidence type="ECO:0008006" key="7">
    <source>
        <dbReference type="Google" id="ProtNLM"/>
    </source>
</evidence>
<keyword evidence="3 5" id="KW-1133">Transmembrane helix</keyword>
<gene>
    <name evidence="6" type="ORF">METZ01_LOCUS331356</name>
</gene>
<evidence type="ECO:0000256" key="2">
    <source>
        <dbReference type="ARBA" id="ARBA00022692"/>
    </source>
</evidence>
<protein>
    <recommendedName>
        <fullName evidence="7">Cobalt transport protein</fullName>
    </recommendedName>
</protein>
<feature type="transmembrane region" description="Helical" evidence="5">
    <location>
        <begin position="54"/>
        <end position="72"/>
    </location>
</feature>